<organism evidence="2 3">
    <name type="scientific">Paractinoplanes durhamensis</name>
    <dbReference type="NCBI Taxonomy" id="113563"/>
    <lineage>
        <taxon>Bacteria</taxon>
        <taxon>Bacillati</taxon>
        <taxon>Actinomycetota</taxon>
        <taxon>Actinomycetes</taxon>
        <taxon>Micromonosporales</taxon>
        <taxon>Micromonosporaceae</taxon>
        <taxon>Paractinoplanes</taxon>
    </lineage>
</organism>
<reference evidence="2 3" key="1">
    <citation type="submission" date="2021-01" db="EMBL/GenBank/DDBJ databases">
        <title>Whole genome shotgun sequence of Actinoplanes durhamensis NBRC 14914.</title>
        <authorList>
            <person name="Komaki H."/>
            <person name="Tamura T."/>
        </authorList>
    </citation>
    <scope>NUCLEOTIDE SEQUENCE [LARGE SCALE GENOMIC DNA]</scope>
    <source>
        <strain evidence="2 3">NBRC 14914</strain>
    </source>
</reference>
<evidence type="ECO:0000313" key="2">
    <source>
        <dbReference type="EMBL" id="GIE00446.1"/>
    </source>
</evidence>
<gene>
    <name evidence="2" type="ORF">Adu01nite_17960</name>
</gene>
<proteinExistence type="predicted"/>
<dbReference type="EMBL" id="BOML01000014">
    <property type="protein sequence ID" value="GIE00446.1"/>
    <property type="molecule type" value="Genomic_DNA"/>
</dbReference>
<evidence type="ECO:0000256" key="1">
    <source>
        <dbReference type="SAM" id="SignalP"/>
    </source>
</evidence>
<evidence type="ECO:0008006" key="4">
    <source>
        <dbReference type="Google" id="ProtNLM"/>
    </source>
</evidence>
<protein>
    <recommendedName>
        <fullName evidence="4">Secreted protein</fullName>
    </recommendedName>
</protein>
<accession>A0ABQ3YS78</accession>
<dbReference type="Proteomes" id="UP000637628">
    <property type="component" value="Unassembled WGS sequence"/>
</dbReference>
<keyword evidence="1" id="KW-0732">Signal</keyword>
<evidence type="ECO:0000313" key="3">
    <source>
        <dbReference type="Proteomes" id="UP000637628"/>
    </source>
</evidence>
<comment type="caution">
    <text evidence="2">The sequence shown here is derived from an EMBL/GenBank/DDBJ whole genome shotgun (WGS) entry which is preliminary data.</text>
</comment>
<sequence length="190" mass="19689">MFRTGLALLAAAVVGLALVPGPATASPTASPSPSSTPITIPAGAVSWIPATCATGSIDPVTVDQSHYLLMTHMTICSTYYAPLRYALAVFRPGRTASVVGRNQLLAYAPAGPSDRMADVRVTASETVFGLCIMRDLSTRTACVRVDIAADGTAVSAPIAPDDPLVAQPVTYTDVDIFPPDNYCATCVAFP</sequence>
<feature type="chain" id="PRO_5047088207" description="Secreted protein" evidence="1">
    <location>
        <begin position="26"/>
        <end position="190"/>
    </location>
</feature>
<keyword evidence="3" id="KW-1185">Reference proteome</keyword>
<feature type="signal peptide" evidence="1">
    <location>
        <begin position="1"/>
        <end position="25"/>
    </location>
</feature>
<name>A0ABQ3YS78_9ACTN</name>